<evidence type="ECO:0000256" key="1">
    <source>
        <dbReference type="SAM" id="MobiDB-lite"/>
    </source>
</evidence>
<name>A0A210PES2_MIZYE</name>
<reference evidence="2 3" key="1">
    <citation type="journal article" date="2017" name="Nat. Ecol. Evol.">
        <title>Scallop genome provides insights into evolution of bilaterian karyotype and development.</title>
        <authorList>
            <person name="Wang S."/>
            <person name="Zhang J."/>
            <person name="Jiao W."/>
            <person name="Li J."/>
            <person name="Xun X."/>
            <person name="Sun Y."/>
            <person name="Guo X."/>
            <person name="Huan P."/>
            <person name="Dong B."/>
            <person name="Zhang L."/>
            <person name="Hu X."/>
            <person name="Sun X."/>
            <person name="Wang J."/>
            <person name="Zhao C."/>
            <person name="Wang Y."/>
            <person name="Wang D."/>
            <person name="Huang X."/>
            <person name="Wang R."/>
            <person name="Lv J."/>
            <person name="Li Y."/>
            <person name="Zhang Z."/>
            <person name="Liu B."/>
            <person name="Lu W."/>
            <person name="Hui Y."/>
            <person name="Liang J."/>
            <person name="Zhou Z."/>
            <person name="Hou R."/>
            <person name="Li X."/>
            <person name="Liu Y."/>
            <person name="Li H."/>
            <person name="Ning X."/>
            <person name="Lin Y."/>
            <person name="Zhao L."/>
            <person name="Xing Q."/>
            <person name="Dou J."/>
            <person name="Li Y."/>
            <person name="Mao J."/>
            <person name="Guo H."/>
            <person name="Dou H."/>
            <person name="Li T."/>
            <person name="Mu C."/>
            <person name="Jiang W."/>
            <person name="Fu Q."/>
            <person name="Fu X."/>
            <person name="Miao Y."/>
            <person name="Liu J."/>
            <person name="Yu Q."/>
            <person name="Li R."/>
            <person name="Liao H."/>
            <person name="Li X."/>
            <person name="Kong Y."/>
            <person name="Jiang Z."/>
            <person name="Chourrout D."/>
            <person name="Li R."/>
            <person name="Bao Z."/>
        </authorList>
    </citation>
    <scope>NUCLEOTIDE SEQUENCE [LARGE SCALE GENOMIC DNA]</scope>
    <source>
        <strain evidence="2 3">PY_sf001</strain>
    </source>
</reference>
<proteinExistence type="predicted"/>
<comment type="caution">
    <text evidence="2">The sequence shown here is derived from an EMBL/GenBank/DDBJ whole genome shotgun (WGS) entry which is preliminary data.</text>
</comment>
<dbReference type="AlphaFoldDB" id="A0A210PES2"/>
<dbReference type="OrthoDB" id="10050556at2759"/>
<dbReference type="EMBL" id="NEDP02076745">
    <property type="protein sequence ID" value="OWF34990.1"/>
    <property type="molecule type" value="Genomic_DNA"/>
</dbReference>
<keyword evidence="3" id="KW-1185">Reference proteome</keyword>
<protein>
    <submittedName>
        <fullName evidence="2">Uncharacterized protein</fullName>
    </submittedName>
</protein>
<feature type="region of interest" description="Disordered" evidence="1">
    <location>
        <begin position="35"/>
        <end position="64"/>
    </location>
</feature>
<feature type="compositionally biased region" description="Basic and acidic residues" evidence="1">
    <location>
        <begin position="186"/>
        <end position="195"/>
    </location>
</feature>
<evidence type="ECO:0000313" key="3">
    <source>
        <dbReference type="Proteomes" id="UP000242188"/>
    </source>
</evidence>
<dbReference type="Proteomes" id="UP000242188">
    <property type="component" value="Unassembled WGS sequence"/>
</dbReference>
<gene>
    <name evidence="2" type="ORF">KP79_PYT23812</name>
</gene>
<feature type="compositionally biased region" description="Basic and acidic residues" evidence="1">
    <location>
        <begin position="36"/>
        <end position="48"/>
    </location>
</feature>
<accession>A0A210PES2</accession>
<organism evidence="2 3">
    <name type="scientific">Mizuhopecten yessoensis</name>
    <name type="common">Japanese scallop</name>
    <name type="synonym">Patinopecten yessoensis</name>
    <dbReference type="NCBI Taxonomy" id="6573"/>
    <lineage>
        <taxon>Eukaryota</taxon>
        <taxon>Metazoa</taxon>
        <taxon>Spiralia</taxon>
        <taxon>Lophotrochozoa</taxon>
        <taxon>Mollusca</taxon>
        <taxon>Bivalvia</taxon>
        <taxon>Autobranchia</taxon>
        <taxon>Pteriomorphia</taxon>
        <taxon>Pectinida</taxon>
        <taxon>Pectinoidea</taxon>
        <taxon>Pectinidae</taxon>
        <taxon>Mizuhopecten</taxon>
    </lineage>
</organism>
<sequence>MACGGECYYCMKPPERGMDLDSALHELGMLSSGTNSRKEYIKERKRSTSESSSSRPFNEPMSRAFNEPVPFNEPASNFQGKGFHILQVDPKYVTGFSADFPVVMNVPKFDIDASMDASKIPSTSETSPILDPRTRDCFCVQGSCHHSDATPKQTIPKRSMLRKGRYKRYLKPYEVPWRLHNSPPEVEMHHQEHSLSKSNESSPVKALSGEGGPLTRSRSLNNLESARARLADIFEEPHPHHSADRQEIEKVSQQIENLHFVEKT</sequence>
<evidence type="ECO:0000313" key="2">
    <source>
        <dbReference type="EMBL" id="OWF34990.1"/>
    </source>
</evidence>
<feature type="region of interest" description="Disordered" evidence="1">
    <location>
        <begin position="185"/>
        <end position="219"/>
    </location>
</feature>